<keyword evidence="2" id="KW-0812">Transmembrane</keyword>
<evidence type="ECO:0000313" key="3">
    <source>
        <dbReference type="EnsemblPlants" id="AET3Gv20851400.12"/>
    </source>
</evidence>
<evidence type="ECO:0000256" key="1">
    <source>
        <dbReference type="SAM" id="MobiDB-lite"/>
    </source>
</evidence>
<dbReference type="PANTHER" id="PTHR11654">
    <property type="entry name" value="OLIGOPEPTIDE TRANSPORTER-RELATED"/>
    <property type="match status" value="1"/>
</dbReference>
<reference evidence="3" key="4">
    <citation type="submission" date="2019-03" db="UniProtKB">
        <authorList>
            <consortium name="EnsemblPlants"/>
        </authorList>
    </citation>
    <scope>IDENTIFICATION</scope>
</reference>
<feature type="region of interest" description="Disordered" evidence="1">
    <location>
        <begin position="117"/>
        <end position="141"/>
    </location>
</feature>
<feature type="transmembrane region" description="Helical" evidence="2">
    <location>
        <begin position="93"/>
        <end position="113"/>
    </location>
</feature>
<dbReference type="Gene3D" id="1.20.1250.20">
    <property type="entry name" value="MFS general substrate transporter like domains"/>
    <property type="match status" value="1"/>
</dbReference>
<evidence type="ECO:0000256" key="2">
    <source>
        <dbReference type="SAM" id="Phobius"/>
    </source>
</evidence>
<reference evidence="4" key="2">
    <citation type="journal article" date="2017" name="Nat. Plants">
        <title>The Aegilops tauschii genome reveals multiple impacts of transposons.</title>
        <authorList>
            <person name="Zhao G."/>
            <person name="Zou C."/>
            <person name="Li K."/>
            <person name="Wang K."/>
            <person name="Li T."/>
            <person name="Gao L."/>
            <person name="Zhang X."/>
            <person name="Wang H."/>
            <person name="Yang Z."/>
            <person name="Liu X."/>
            <person name="Jiang W."/>
            <person name="Mao L."/>
            <person name="Kong X."/>
            <person name="Jiao Y."/>
            <person name="Jia J."/>
        </authorList>
    </citation>
    <scope>NUCLEOTIDE SEQUENCE [LARGE SCALE GENOMIC DNA]</scope>
    <source>
        <strain evidence="4">cv. AL8/78</strain>
    </source>
</reference>
<dbReference type="SUPFAM" id="SSF103473">
    <property type="entry name" value="MFS general substrate transporter"/>
    <property type="match status" value="1"/>
</dbReference>
<accession>A0A453G180</accession>
<name>A0A453G180_AEGTS</name>
<keyword evidence="2" id="KW-1133">Transmembrane helix</keyword>
<sequence length="141" mass="14794">ARAPRREAMESGEPLPRRDGRRGGWRAALFIVAVGFLERIGFTGVGGNLITYLTGPLGMSTAAAAAGVNAWSGTVLVLPLVGALAADSRLGRYRAVLIAGVLYLLVSRILPAATAQPAPARRRSRHHRLPGSPSSTPRSTC</sequence>
<dbReference type="Proteomes" id="UP000015105">
    <property type="component" value="Chromosome 3D"/>
</dbReference>
<organism evidence="3 4">
    <name type="scientific">Aegilops tauschii subsp. strangulata</name>
    <name type="common">Goatgrass</name>
    <dbReference type="NCBI Taxonomy" id="200361"/>
    <lineage>
        <taxon>Eukaryota</taxon>
        <taxon>Viridiplantae</taxon>
        <taxon>Streptophyta</taxon>
        <taxon>Embryophyta</taxon>
        <taxon>Tracheophyta</taxon>
        <taxon>Spermatophyta</taxon>
        <taxon>Magnoliopsida</taxon>
        <taxon>Liliopsida</taxon>
        <taxon>Poales</taxon>
        <taxon>Poaceae</taxon>
        <taxon>BOP clade</taxon>
        <taxon>Pooideae</taxon>
        <taxon>Triticodae</taxon>
        <taxon>Triticeae</taxon>
        <taxon>Triticinae</taxon>
        <taxon>Aegilops</taxon>
    </lineage>
</organism>
<dbReference type="EnsemblPlants" id="AET3Gv20851400.12">
    <property type="protein sequence ID" value="AET3Gv20851400.12"/>
    <property type="gene ID" value="AET3Gv20851400"/>
</dbReference>
<reference evidence="4" key="1">
    <citation type="journal article" date="2014" name="Science">
        <title>Ancient hybridizations among the ancestral genomes of bread wheat.</title>
        <authorList>
            <consortium name="International Wheat Genome Sequencing Consortium,"/>
            <person name="Marcussen T."/>
            <person name="Sandve S.R."/>
            <person name="Heier L."/>
            <person name="Spannagl M."/>
            <person name="Pfeifer M."/>
            <person name="Jakobsen K.S."/>
            <person name="Wulff B.B."/>
            <person name="Steuernagel B."/>
            <person name="Mayer K.F."/>
            <person name="Olsen O.A."/>
        </authorList>
    </citation>
    <scope>NUCLEOTIDE SEQUENCE [LARGE SCALE GENOMIC DNA]</scope>
    <source>
        <strain evidence="4">cv. AL8/78</strain>
    </source>
</reference>
<feature type="transmembrane region" description="Helical" evidence="2">
    <location>
        <begin position="62"/>
        <end position="86"/>
    </location>
</feature>
<feature type="compositionally biased region" description="Basic residues" evidence="1">
    <location>
        <begin position="120"/>
        <end position="129"/>
    </location>
</feature>
<feature type="transmembrane region" description="Helical" evidence="2">
    <location>
        <begin position="27"/>
        <end position="50"/>
    </location>
</feature>
<evidence type="ECO:0000313" key="4">
    <source>
        <dbReference type="Proteomes" id="UP000015105"/>
    </source>
</evidence>
<dbReference type="AlphaFoldDB" id="A0A453G180"/>
<keyword evidence="4" id="KW-1185">Reference proteome</keyword>
<dbReference type="InterPro" id="IPR036259">
    <property type="entry name" value="MFS_trans_sf"/>
</dbReference>
<protein>
    <submittedName>
        <fullName evidence="3">Uncharacterized protein</fullName>
    </submittedName>
</protein>
<proteinExistence type="predicted"/>
<keyword evidence="2" id="KW-0472">Membrane</keyword>
<dbReference type="Gramene" id="AET3Gv20851400.12">
    <property type="protein sequence ID" value="AET3Gv20851400.12"/>
    <property type="gene ID" value="AET3Gv20851400"/>
</dbReference>
<reference evidence="3" key="5">
    <citation type="journal article" date="2021" name="G3 (Bethesda)">
        <title>Aegilops tauschii genome assembly Aet v5.0 features greater sequence contiguity and improved annotation.</title>
        <authorList>
            <person name="Wang L."/>
            <person name="Zhu T."/>
            <person name="Rodriguez J.C."/>
            <person name="Deal K.R."/>
            <person name="Dubcovsky J."/>
            <person name="McGuire P.E."/>
            <person name="Lux T."/>
            <person name="Spannagl M."/>
            <person name="Mayer K.F.X."/>
            <person name="Baldrich P."/>
            <person name="Meyers B.C."/>
            <person name="Huo N."/>
            <person name="Gu Y.Q."/>
            <person name="Zhou H."/>
            <person name="Devos K.M."/>
            <person name="Bennetzen J.L."/>
            <person name="Unver T."/>
            <person name="Budak H."/>
            <person name="Gulick P.J."/>
            <person name="Galiba G."/>
            <person name="Kalapos B."/>
            <person name="Nelson D.R."/>
            <person name="Li P."/>
            <person name="You F.M."/>
            <person name="Luo M.C."/>
            <person name="Dvorak J."/>
        </authorList>
    </citation>
    <scope>NUCLEOTIDE SEQUENCE [LARGE SCALE GENOMIC DNA]</scope>
    <source>
        <strain evidence="3">cv. AL8/78</strain>
    </source>
</reference>
<reference evidence="3" key="3">
    <citation type="journal article" date="2017" name="Nature">
        <title>Genome sequence of the progenitor of the wheat D genome Aegilops tauschii.</title>
        <authorList>
            <person name="Luo M.C."/>
            <person name="Gu Y.Q."/>
            <person name="Puiu D."/>
            <person name="Wang H."/>
            <person name="Twardziok S.O."/>
            <person name="Deal K.R."/>
            <person name="Huo N."/>
            <person name="Zhu T."/>
            <person name="Wang L."/>
            <person name="Wang Y."/>
            <person name="McGuire P.E."/>
            <person name="Liu S."/>
            <person name="Long H."/>
            <person name="Ramasamy R.K."/>
            <person name="Rodriguez J.C."/>
            <person name="Van S.L."/>
            <person name="Yuan L."/>
            <person name="Wang Z."/>
            <person name="Xia Z."/>
            <person name="Xiao L."/>
            <person name="Anderson O.D."/>
            <person name="Ouyang S."/>
            <person name="Liang Y."/>
            <person name="Zimin A.V."/>
            <person name="Pertea G."/>
            <person name="Qi P."/>
            <person name="Bennetzen J.L."/>
            <person name="Dai X."/>
            <person name="Dawson M.W."/>
            <person name="Muller H.G."/>
            <person name="Kugler K."/>
            <person name="Rivarola-Duarte L."/>
            <person name="Spannagl M."/>
            <person name="Mayer K.F.X."/>
            <person name="Lu F.H."/>
            <person name="Bevan M.W."/>
            <person name="Leroy P."/>
            <person name="Li P."/>
            <person name="You F.M."/>
            <person name="Sun Q."/>
            <person name="Liu Z."/>
            <person name="Lyons E."/>
            <person name="Wicker T."/>
            <person name="Salzberg S.L."/>
            <person name="Devos K.M."/>
            <person name="Dvorak J."/>
        </authorList>
    </citation>
    <scope>NUCLEOTIDE SEQUENCE [LARGE SCALE GENOMIC DNA]</scope>
    <source>
        <strain evidence="3">cv. AL8/78</strain>
    </source>
</reference>